<accession>A0A660S7M2</accession>
<comment type="caution">
    <text evidence="1">The sequence shown here is derived from an EMBL/GenBank/DDBJ whole genome shotgun (WGS) entry which is preliminary data.</text>
</comment>
<protein>
    <submittedName>
        <fullName evidence="1">Uncharacterized protein</fullName>
    </submittedName>
</protein>
<organism evidence="1 2">
    <name type="scientific">candidate division TA06 bacterium</name>
    <dbReference type="NCBI Taxonomy" id="2250710"/>
    <lineage>
        <taxon>Bacteria</taxon>
        <taxon>Bacteria division TA06</taxon>
    </lineage>
</organism>
<gene>
    <name evidence="1" type="ORF">DRP44_07335</name>
</gene>
<dbReference type="AlphaFoldDB" id="A0A660S7M2"/>
<sequence length="253" mass="29336">MKKITIAIIFGIILLGNVTGINAYYLPPRTFHKRILLLKMFNFYSDFQSDNSFANVTGFKEQYGITDNINIYAKQSVFIYKKMGMKIGKGFGDMRQGIIFKLPGFRKRNNIEAIISLKIPTGYVAKRNGEISLGSGTYDTYFEILGNCFYRLLELRYYTSFVKKIGNNINISESDNFLTVAGHLFKGKVVLMSSLTYNYRFNNKSYNSTFIEELLYKFNRRIFIKAGGFIPVEENNIVKSNYKVLAEFYYFLY</sequence>
<dbReference type="EMBL" id="QNBC01000120">
    <property type="protein sequence ID" value="RKX64962.1"/>
    <property type="molecule type" value="Genomic_DNA"/>
</dbReference>
<reference evidence="1 2" key="1">
    <citation type="submission" date="2018-06" db="EMBL/GenBank/DDBJ databases">
        <title>Extensive metabolic versatility and redundancy in microbially diverse, dynamic hydrothermal sediments.</title>
        <authorList>
            <person name="Dombrowski N."/>
            <person name="Teske A."/>
            <person name="Baker B.J."/>
        </authorList>
    </citation>
    <scope>NUCLEOTIDE SEQUENCE [LARGE SCALE GENOMIC DNA]</scope>
    <source>
        <strain evidence="1">B35_G9</strain>
    </source>
</reference>
<dbReference type="Proteomes" id="UP000282321">
    <property type="component" value="Unassembled WGS sequence"/>
</dbReference>
<evidence type="ECO:0000313" key="1">
    <source>
        <dbReference type="EMBL" id="RKX64962.1"/>
    </source>
</evidence>
<proteinExistence type="predicted"/>
<name>A0A660S7M2_UNCT6</name>
<evidence type="ECO:0000313" key="2">
    <source>
        <dbReference type="Proteomes" id="UP000282321"/>
    </source>
</evidence>